<dbReference type="Proteomes" id="UP000053989">
    <property type="component" value="Unassembled WGS sequence"/>
</dbReference>
<feature type="compositionally biased region" description="Acidic residues" evidence="1">
    <location>
        <begin position="71"/>
        <end position="81"/>
    </location>
</feature>
<evidence type="ECO:0000256" key="1">
    <source>
        <dbReference type="SAM" id="MobiDB-lite"/>
    </source>
</evidence>
<dbReference type="HOGENOM" id="CLU_2575255_0_0_1"/>
<gene>
    <name evidence="2" type="ORF">SCLCIDRAFT_1212878</name>
</gene>
<reference evidence="2 3" key="1">
    <citation type="submission" date="2014-04" db="EMBL/GenBank/DDBJ databases">
        <authorList>
            <consortium name="DOE Joint Genome Institute"/>
            <person name="Kuo A."/>
            <person name="Kohler A."/>
            <person name="Nagy L.G."/>
            <person name="Floudas D."/>
            <person name="Copeland A."/>
            <person name="Barry K.W."/>
            <person name="Cichocki N."/>
            <person name="Veneault-Fourrey C."/>
            <person name="LaButti K."/>
            <person name="Lindquist E.A."/>
            <person name="Lipzen A."/>
            <person name="Lundell T."/>
            <person name="Morin E."/>
            <person name="Murat C."/>
            <person name="Sun H."/>
            <person name="Tunlid A."/>
            <person name="Henrissat B."/>
            <person name="Grigoriev I.V."/>
            <person name="Hibbett D.S."/>
            <person name="Martin F."/>
            <person name="Nordberg H.P."/>
            <person name="Cantor M.N."/>
            <person name="Hua S.X."/>
        </authorList>
    </citation>
    <scope>NUCLEOTIDE SEQUENCE [LARGE SCALE GENOMIC DNA]</scope>
    <source>
        <strain evidence="2 3">Foug A</strain>
    </source>
</reference>
<dbReference type="AlphaFoldDB" id="A0A0C3E8S7"/>
<protein>
    <submittedName>
        <fullName evidence="2">Uncharacterized protein</fullName>
    </submittedName>
</protein>
<name>A0A0C3E8S7_9AGAM</name>
<proteinExistence type="predicted"/>
<sequence>MPVETIQDHVLLCTDLSSSLLLLPPTCSCPLNLGLPVSSHNPDPHRHDGRVHQPSGQPNPETSEVEAKIEGEEEAEPCPRQ</sequence>
<dbReference type="InParanoid" id="A0A0C3E8S7"/>
<organism evidence="2 3">
    <name type="scientific">Scleroderma citrinum Foug A</name>
    <dbReference type="NCBI Taxonomy" id="1036808"/>
    <lineage>
        <taxon>Eukaryota</taxon>
        <taxon>Fungi</taxon>
        <taxon>Dikarya</taxon>
        <taxon>Basidiomycota</taxon>
        <taxon>Agaricomycotina</taxon>
        <taxon>Agaricomycetes</taxon>
        <taxon>Agaricomycetidae</taxon>
        <taxon>Boletales</taxon>
        <taxon>Sclerodermatineae</taxon>
        <taxon>Sclerodermataceae</taxon>
        <taxon>Scleroderma</taxon>
    </lineage>
</organism>
<evidence type="ECO:0000313" key="2">
    <source>
        <dbReference type="EMBL" id="KIM64794.1"/>
    </source>
</evidence>
<reference evidence="3" key="2">
    <citation type="submission" date="2015-01" db="EMBL/GenBank/DDBJ databases">
        <title>Evolutionary Origins and Diversification of the Mycorrhizal Mutualists.</title>
        <authorList>
            <consortium name="DOE Joint Genome Institute"/>
            <consortium name="Mycorrhizal Genomics Consortium"/>
            <person name="Kohler A."/>
            <person name="Kuo A."/>
            <person name="Nagy L.G."/>
            <person name="Floudas D."/>
            <person name="Copeland A."/>
            <person name="Barry K.W."/>
            <person name="Cichocki N."/>
            <person name="Veneault-Fourrey C."/>
            <person name="LaButti K."/>
            <person name="Lindquist E.A."/>
            <person name="Lipzen A."/>
            <person name="Lundell T."/>
            <person name="Morin E."/>
            <person name="Murat C."/>
            <person name="Riley R."/>
            <person name="Ohm R."/>
            <person name="Sun H."/>
            <person name="Tunlid A."/>
            <person name="Henrissat B."/>
            <person name="Grigoriev I.V."/>
            <person name="Hibbett D.S."/>
            <person name="Martin F."/>
        </authorList>
    </citation>
    <scope>NUCLEOTIDE SEQUENCE [LARGE SCALE GENOMIC DNA]</scope>
    <source>
        <strain evidence="3">Foug A</strain>
    </source>
</reference>
<evidence type="ECO:0000313" key="3">
    <source>
        <dbReference type="Proteomes" id="UP000053989"/>
    </source>
</evidence>
<keyword evidence="3" id="KW-1185">Reference proteome</keyword>
<accession>A0A0C3E8S7</accession>
<dbReference type="EMBL" id="KN822026">
    <property type="protein sequence ID" value="KIM64794.1"/>
    <property type="molecule type" value="Genomic_DNA"/>
</dbReference>
<feature type="region of interest" description="Disordered" evidence="1">
    <location>
        <begin position="34"/>
        <end position="81"/>
    </location>
</feature>